<reference evidence="6" key="1">
    <citation type="submission" date="2007-04" db="EMBL/GenBank/DDBJ databases">
        <authorList>
            <consortium name="The Broad Institute Genome Sequencing Platform"/>
            <person name="Birren B."/>
            <person name="Lander E."/>
            <person name="Galagan J."/>
            <person name="Nusbaum C."/>
            <person name="Devon K."/>
            <person name="Ma L.-J."/>
            <person name="Jaffe D."/>
            <person name="Butler J."/>
            <person name="Alvarez P."/>
            <person name="Gnerre S."/>
            <person name="Grabherr M."/>
            <person name="Kleber M."/>
            <person name="Mauceli E."/>
            <person name="Brockman W."/>
            <person name="MacCallum I.A."/>
            <person name="Young S."/>
            <person name="LaButti K."/>
            <person name="DeCaprio D."/>
            <person name="Crawford M."/>
            <person name="Koehrsen M."/>
            <person name="Engels R."/>
            <person name="Montgomery P."/>
            <person name="Pearson M."/>
            <person name="Howarth C."/>
            <person name="Larson L."/>
            <person name="White J."/>
            <person name="O'Leary S."/>
            <person name="Kodira C."/>
            <person name="Zeng Q."/>
            <person name="Yandava C."/>
            <person name="Alvarado L."/>
            <person name="Kistler C."/>
            <person name="Shim W.-B."/>
            <person name="Kang S."/>
            <person name="Woloshuk C."/>
        </authorList>
    </citation>
    <scope>NUCLEOTIDE SEQUENCE</scope>
    <source>
        <strain evidence="6">4287</strain>
    </source>
</reference>
<dbReference type="OrthoDB" id="100006at2759"/>
<dbReference type="Gene3D" id="1.20.1070.10">
    <property type="entry name" value="Rhodopsin 7-helix transmembrane proteins"/>
    <property type="match status" value="2"/>
</dbReference>
<feature type="transmembrane region" description="Helical" evidence="5">
    <location>
        <begin position="306"/>
        <end position="328"/>
    </location>
</feature>
<gene>
    <name evidence="6" type="ORF">FOXG_18880</name>
</gene>
<dbReference type="PANTHER" id="PTHR23112">
    <property type="entry name" value="G PROTEIN-COUPLED RECEPTOR 157-RELATED"/>
    <property type="match status" value="1"/>
</dbReference>
<organism evidence="6 7">
    <name type="scientific">Fusarium oxysporum f. sp. lycopersici (strain 4287 / CBS 123668 / FGSC 9935 / NRRL 34936)</name>
    <name type="common">Fusarium vascular wilt of tomato</name>
    <dbReference type="NCBI Taxonomy" id="426428"/>
    <lineage>
        <taxon>Eukaryota</taxon>
        <taxon>Fungi</taxon>
        <taxon>Dikarya</taxon>
        <taxon>Ascomycota</taxon>
        <taxon>Pezizomycotina</taxon>
        <taxon>Sordariomycetes</taxon>
        <taxon>Hypocreomycetidae</taxon>
        <taxon>Hypocreales</taxon>
        <taxon>Nectriaceae</taxon>
        <taxon>Fusarium</taxon>
        <taxon>Fusarium oxysporum species complex</taxon>
    </lineage>
</organism>
<keyword evidence="2 5" id="KW-0812">Transmembrane</keyword>
<accession>A0A0J9WK54</accession>
<dbReference type="PANTHER" id="PTHR23112:SF0">
    <property type="entry name" value="TRANSMEMBRANE PROTEIN 116"/>
    <property type="match status" value="1"/>
</dbReference>
<evidence type="ECO:0000256" key="2">
    <source>
        <dbReference type="ARBA" id="ARBA00022692"/>
    </source>
</evidence>
<dbReference type="GO" id="GO:0004930">
    <property type="term" value="F:G protein-coupled receptor activity"/>
    <property type="evidence" value="ECO:0007669"/>
    <property type="project" value="TreeGrafter"/>
</dbReference>
<keyword evidence="4 5" id="KW-0472">Membrane</keyword>
<proteinExistence type="predicted"/>
<comment type="subcellular location">
    <subcellularLocation>
        <location evidence="1">Membrane</location>
        <topology evidence="1">Multi-pass membrane protein</topology>
    </subcellularLocation>
</comment>
<dbReference type="VEuPathDB" id="FungiDB:FOXG_18880"/>
<protein>
    <recommendedName>
        <fullName evidence="8">G-protein coupled receptors family 2 profile 2 domain-containing protein</fullName>
    </recommendedName>
</protein>
<keyword evidence="3 5" id="KW-1133">Transmembrane helix</keyword>
<feature type="transmembrane region" description="Helical" evidence="5">
    <location>
        <begin position="272"/>
        <end position="291"/>
    </location>
</feature>
<evidence type="ECO:0000256" key="4">
    <source>
        <dbReference type="ARBA" id="ARBA00023136"/>
    </source>
</evidence>
<dbReference type="EMBL" id="DS231699">
    <property type="protein sequence ID" value="KNB01437.1"/>
    <property type="molecule type" value="Genomic_DNA"/>
</dbReference>
<evidence type="ECO:0000313" key="7">
    <source>
        <dbReference type="Proteomes" id="UP000009097"/>
    </source>
</evidence>
<sequence length="346" mass="38236">MAPTPSQAHTLALLERIGGCLSLVAVFLIFIAYGLMARLQNPRNTFIIMASIANLGASIACIIARDGLAAGQDSALCKAQAFMLQMFIQSDAWWALGMAINDEKVHSTITTPLGPDHGPGPIWCSVSDNWSNVRIFASFTFVWPLLVGSVVLNFIVGYHIFHSRNQVRNLSNSMGLTNTATRSHPENTVYPVVVTEFHVTRGPVSPVSLPAPAHTQLTLGLLETSLHETPNQYLSTTTSLKSTPRKARVQRGIIAARTLVFKCRLEDPVKRVYLRATFLFTLSVVVSWTPVSINRFHSFLYGSSPFPYQVATVALLPLQGVWNAVIFYMTSHKILRDWAQDQRART</sequence>
<dbReference type="Proteomes" id="UP000009097">
    <property type="component" value="Unassembled WGS sequence"/>
</dbReference>
<evidence type="ECO:0000256" key="5">
    <source>
        <dbReference type="SAM" id="Phobius"/>
    </source>
</evidence>
<dbReference type="GO" id="GO:0005886">
    <property type="term" value="C:plasma membrane"/>
    <property type="evidence" value="ECO:0007669"/>
    <property type="project" value="TreeGrafter"/>
</dbReference>
<dbReference type="GO" id="GO:0007189">
    <property type="term" value="P:adenylate cyclase-activating G protein-coupled receptor signaling pathway"/>
    <property type="evidence" value="ECO:0007669"/>
    <property type="project" value="TreeGrafter"/>
</dbReference>
<dbReference type="RefSeq" id="XP_018239482.1">
    <property type="nucleotide sequence ID" value="XM_018399022.1"/>
</dbReference>
<name>A0A0J9WK54_FUSO4</name>
<feature type="transmembrane region" description="Helical" evidence="5">
    <location>
        <begin position="12"/>
        <end position="33"/>
    </location>
</feature>
<evidence type="ECO:0000256" key="1">
    <source>
        <dbReference type="ARBA" id="ARBA00004141"/>
    </source>
</evidence>
<evidence type="ECO:0008006" key="8">
    <source>
        <dbReference type="Google" id="ProtNLM"/>
    </source>
</evidence>
<dbReference type="SUPFAM" id="SSF81321">
    <property type="entry name" value="Family A G protein-coupled receptor-like"/>
    <property type="match status" value="1"/>
</dbReference>
<dbReference type="GeneID" id="28959586"/>
<dbReference type="KEGG" id="fox:FOXG_18880"/>
<feature type="transmembrane region" description="Helical" evidence="5">
    <location>
        <begin position="45"/>
        <end position="65"/>
    </location>
</feature>
<reference evidence="6" key="2">
    <citation type="journal article" date="2010" name="Nature">
        <title>Comparative genomics reveals mobile pathogenicity chromosomes in Fusarium.</title>
        <authorList>
            <person name="Ma L.J."/>
            <person name="van der Does H.C."/>
            <person name="Borkovich K.A."/>
            <person name="Coleman J.J."/>
            <person name="Daboussi M.J."/>
            <person name="Di Pietro A."/>
            <person name="Dufresne M."/>
            <person name="Freitag M."/>
            <person name="Grabherr M."/>
            <person name="Henrissat B."/>
            <person name="Houterman P.M."/>
            <person name="Kang S."/>
            <person name="Shim W.B."/>
            <person name="Woloshuk C."/>
            <person name="Xie X."/>
            <person name="Xu J.R."/>
            <person name="Antoniw J."/>
            <person name="Baker S.E."/>
            <person name="Bluhm B.H."/>
            <person name="Breakspear A."/>
            <person name="Brown D.W."/>
            <person name="Butchko R.A."/>
            <person name="Chapman S."/>
            <person name="Coulson R."/>
            <person name="Coutinho P.M."/>
            <person name="Danchin E.G."/>
            <person name="Diener A."/>
            <person name="Gale L.R."/>
            <person name="Gardiner D.M."/>
            <person name="Goff S."/>
            <person name="Hammond-Kosack K.E."/>
            <person name="Hilburn K."/>
            <person name="Hua-Van A."/>
            <person name="Jonkers W."/>
            <person name="Kazan K."/>
            <person name="Kodira C.D."/>
            <person name="Koehrsen M."/>
            <person name="Kumar L."/>
            <person name="Lee Y.H."/>
            <person name="Li L."/>
            <person name="Manners J.M."/>
            <person name="Miranda-Saavedra D."/>
            <person name="Mukherjee M."/>
            <person name="Park G."/>
            <person name="Park J."/>
            <person name="Park S.Y."/>
            <person name="Proctor R.H."/>
            <person name="Regev A."/>
            <person name="Ruiz-Roldan M.C."/>
            <person name="Sain D."/>
            <person name="Sakthikumar S."/>
            <person name="Sykes S."/>
            <person name="Schwartz D.C."/>
            <person name="Turgeon B.G."/>
            <person name="Wapinski I."/>
            <person name="Yoder O."/>
            <person name="Young S."/>
            <person name="Zeng Q."/>
            <person name="Zhou S."/>
            <person name="Galagan J."/>
            <person name="Cuomo C.A."/>
            <person name="Kistler H.C."/>
            <person name="Rep M."/>
        </authorList>
    </citation>
    <scope>NUCLEOTIDE SEQUENCE [LARGE SCALE GENOMIC DNA]</scope>
    <source>
        <strain evidence="6">4287</strain>
    </source>
</reference>
<evidence type="ECO:0000256" key="3">
    <source>
        <dbReference type="ARBA" id="ARBA00022989"/>
    </source>
</evidence>
<feature type="transmembrane region" description="Helical" evidence="5">
    <location>
        <begin position="135"/>
        <end position="161"/>
    </location>
</feature>
<evidence type="ECO:0000313" key="6">
    <source>
        <dbReference type="EMBL" id="KNB01437.1"/>
    </source>
</evidence>
<dbReference type="AlphaFoldDB" id="A0A0J9WK54"/>